<dbReference type="Proteomes" id="UP000003340">
    <property type="component" value="Unassembled WGS sequence"/>
</dbReference>
<feature type="transmembrane region" description="Helical" evidence="1">
    <location>
        <begin position="68"/>
        <end position="87"/>
    </location>
</feature>
<gene>
    <name evidence="2" type="ORF">CLOSTMETH_01754</name>
</gene>
<keyword evidence="1" id="KW-0812">Transmembrane</keyword>
<sequence length="98" mass="10773">MEFNMTDFIKPELMVLVVVLYLVGLALKKWEYIPDKLIPLVLGISGIVLATVYVFATTTVFGAQGTLMALFVAVTQGILCAGASVFVNQVYKQLQKEE</sequence>
<feature type="transmembrane region" description="Helical" evidence="1">
    <location>
        <begin position="13"/>
        <end position="30"/>
    </location>
</feature>
<dbReference type="AlphaFoldDB" id="C0ED33"/>
<evidence type="ECO:0000313" key="3">
    <source>
        <dbReference type="Proteomes" id="UP000003340"/>
    </source>
</evidence>
<protein>
    <recommendedName>
        <fullName evidence="4">Holin</fullName>
    </recommendedName>
</protein>
<evidence type="ECO:0008006" key="4">
    <source>
        <dbReference type="Google" id="ProtNLM"/>
    </source>
</evidence>
<name>C0ED33_9FIRM</name>
<dbReference type="Pfam" id="PF16079">
    <property type="entry name" value="Phage_holin_5_2"/>
    <property type="match status" value="1"/>
</dbReference>
<keyword evidence="1" id="KW-1133">Transmembrane helix</keyword>
<reference evidence="2 3" key="1">
    <citation type="submission" date="2009-01" db="EMBL/GenBank/DDBJ databases">
        <authorList>
            <person name="Fulton L."/>
            <person name="Clifton S."/>
            <person name="Fulton B."/>
            <person name="Xu J."/>
            <person name="Minx P."/>
            <person name="Pepin K.H."/>
            <person name="Johnson M."/>
            <person name="Bhonagiri V."/>
            <person name="Nash W.E."/>
            <person name="Mardis E.R."/>
            <person name="Wilson R.K."/>
        </authorList>
    </citation>
    <scope>NUCLEOTIDE SEQUENCE [LARGE SCALE GENOMIC DNA]</scope>
    <source>
        <strain evidence="2 3">DSM 5476</strain>
    </source>
</reference>
<dbReference type="HOGENOM" id="CLU_168120_0_0_9"/>
<feature type="transmembrane region" description="Helical" evidence="1">
    <location>
        <begin position="37"/>
        <end position="56"/>
    </location>
</feature>
<keyword evidence="3" id="KW-1185">Reference proteome</keyword>
<evidence type="ECO:0000256" key="1">
    <source>
        <dbReference type="SAM" id="Phobius"/>
    </source>
</evidence>
<dbReference type="eggNOG" id="ENOG5032SA4">
    <property type="taxonomic scope" value="Bacteria"/>
</dbReference>
<comment type="caution">
    <text evidence="2">The sequence shown here is derived from an EMBL/GenBank/DDBJ whole genome shotgun (WGS) entry which is preliminary data.</text>
</comment>
<dbReference type="EMBL" id="ACEC01000058">
    <property type="protein sequence ID" value="EEG30685.1"/>
    <property type="molecule type" value="Genomic_DNA"/>
</dbReference>
<keyword evidence="1" id="KW-0472">Membrane</keyword>
<dbReference type="STRING" id="537013.CLOSTMETH_01754"/>
<dbReference type="InterPro" id="IPR032111">
    <property type="entry name" value="Clostridium_phage_holin"/>
</dbReference>
<accession>C0ED33</accession>
<evidence type="ECO:0000313" key="2">
    <source>
        <dbReference type="EMBL" id="EEG30685.1"/>
    </source>
</evidence>
<organism evidence="2 3">
    <name type="scientific">[Clostridium] methylpentosum DSM 5476</name>
    <dbReference type="NCBI Taxonomy" id="537013"/>
    <lineage>
        <taxon>Bacteria</taxon>
        <taxon>Bacillati</taxon>
        <taxon>Bacillota</taxon>
        <taxon>Clostridia</taxon>
        <taxon>Eubacteriales</taxon>
        <taxon>Oscillospiraceae</taxon>
        <taxon>Oscillospiraceae incertae sedis</taxon>
    </lineage>
</organism>
<proteinExistence type="predicted"/>
<reference evidence="2 3" key="2">
    <citation type="submission" date="2009-02" db="EMBL/GenBank/DDBJ databases">
        <title>Draft genome sequence of Clostridium methylpentosum (DSM 5476).</title>
        <authorList>
            <person name="Sudarsanam P."/>
            <person name="Ley R."/>
            <person name="Guruge J."/>
            <person name="Turnbaugh P.J."/>
            <person name="Mahowald M."/>
            <person name="Liep D."/>
            <person name="Gordon J."/>
        </authorList>
    </citation>
    <scope>NUCLEOTIDE SEQUENCE [LARGE SCALE GENOMIC DNA]</scope>
    <source>
        <strain evidence="2 3">DSM 5476</strain>
    </source>
</reference>